<sequence length="305" mass="33816">MQELAAVKLAFDLELSAPVKLEARPLDGWCFGRPPSISTAHWPISPIYGTPLRHAFTLRLPELYRTQGEEFVAISLFVDEMFEESELKPAPTSASSFSPMDANNLKRFDMERWGFHLTLFWLTKEEFEGPLGMPPVIDGKSSTPGWLRKSPLDYFGRDNLPSSALHRPRQGGNAPGAFALQQLMASEQSPSGWATLSAIDAMNHGFPIRVSIREGDPNVGRKPSDDSDENAQSGYIPIYSDAEGAADLERFAEFDAHLGGTMLPMQAYPDMSPFYLEFQDTFGAFAFGGGTAQLDLKNMRIEWAN</sequence>
<evidence type="ECO:0008006" key="4">
    <source>
        <dbReference type="Google" id="ProtNLM"/>
    </source>
</evidence>
<name>A0A6A8AAM8_9HYPH</name>
<evidence type="ECO:0000313" key="3">
    <source>
        <dbReference type="Proteomes" id="UP000435138"/>
    </source>
</evidence>
<evidence type="ECO:0000256" key="1">
    <source>
        <dbReference type="SAM" id="MobiDB-lite"/>
    </source>
</evidence>
<gene>
    <name evidence="2" type="ORF">GAO09_17140</name>
</gene>
<keyword evidence="3" id="KW-1185">Reference proteome</keyword>
<dbReference type="EMBL" id="WIXI01000046">
    <property type="protein sequence ID" value="MQY47764.1"/>
    <property type="molecule type" value="Genomic_DNA"/>
</dbReference>
<accession>A0A6A8AAM8</accession>
<proteinExistence type="predicted"/>
<reference evidence="2 3" key="1">
    <citation type="submission" date="2019-11" db="EMBL/GenBank/DDBJ databases">
        <title>Genome analysis of Rhizobacterium cereale a novel genus and species isolated from maize roots in North Spain.</title>
        <authorList>
            <person name="Menendez E."/>
            <person name="Flores-Felix J.D."/>
            <person name="Ramirez-Bahena M.-H."/>
            <person name="Igual J.M."/>
            <person name="Garcia-Fraile P."/>
            <person name="Peix A."/>
            <person name="Velazquez E."/>
        </authorList>
    </citation>
    <scope>NUCLEOTIDE SEQUENCE [LARGE SCALE GENOMIC DNA]</scope>
    <source>
        <strain evidence="2 3">RZME27</strain>
    </source>
</reference>
<dbReference type="AlphaFoldDB" id="A0A6A8AAM8"/>
<comment type="caution">
    <text evidence="2">The sequence shown here is derived from an EMBL/GenBank/DDBJ whole genome shotgun (WGS) entry which is preliminary data.</text>
</comment>
<organism evidence="2 3">
    <name type="scientific">Endobacterium cereale</name>
    <dbReference type="NCBI Taxonomy" id="2663029"/>
    <lineage>
        <taxon>Bacteria</taxon>
        <taxon>Pseudomonadati</taxon>
        <taxon>Pseudomonadota</taxon>
        <taxon>Alphaproteobacteria</taxon>
        <taxon>Hyphomicrobiales</taxon>
        <taxon>Rhizobiaceae</taxon>
        <taxon>Endobacterium</taxon>
    </lineage>
</organism>
<evidence type="ECO:0000313" key="2">
    <source>
        <dbReference type="EMBL" id="MQY47764.1"/>
    </source>
</evidence>
<dbReference type="Proteomes" id="UP000435138">
    <property type="component" value="Unassembled WGS sequence"/>
</dbReference>
<dbReference type="RefSeq" id="WP_153355249.1">
    <property type="nucleotide sequence ID" value="NZ_JAYKOO010000009.1"/>
</dbReference>
<feature type="region of interest" description="Disordered" evidence="1">
    <location>
        <begin position="212"/>
        <end position="232"/>
    </location>
</feature>
<protein>
    <recommendedName>
        <fullName evidence="4">DUF1963 domain-containing protein</fullName>
    </recommendedName>
</protein>